<gene>
    <name evidence="1" type="primary">GLEAN_11726</name>
    <name evidence="1" type="ORF">TcasGA2_TC011726</name>
</gene>
<sequence>MGTCAVWWGLNVLRRLKRILQRDLGLLAAEYSRHLPTTRGIPRGCGNNARLDVITGPRFGFTPFYSYRDVANPSWVHATLINCVSSLRHKRLVSDCCFGLIIMDLLTTSLLFNGGVLGGRVFTDLRPNRETERRKNLALDCCLNCKISTLR</sequence>
<reference evidence="1 2" key="2">
    <citation type="journal article" date="2010" name="Nucleic Acids Res.">
        <title>BeetleBase in 2010: revisions to provide comprehensive genomic information for Tribolium castaneum.</title>
        <authorList>
            <person name="Kim H.S."/>
            <person name="Murphy T."/>
            <person name="Xia J."/>
            <person name="Caragea D."/>
            <person name="Park Y."/>
            <person name="Beeman R.W."/>
            <person name="Lorenzen M.D."/>
            <person name="Butcher S."/>
            <person name="Manak J.R."/>
            <person name="Brown S.J."/>
        </authorList>
    </citation>
    <scope>GENOME REANNOTATION</scope>
    <source>
        <strain evidence="1 2">Georgia GA2</strain>
    </source>
</reference>
<accession>D6X0A0</accession>
<reference evidence="1 2" key="1">
    <citation type="journal article" date="2008" name="Nature">
        <title>The genome of the model beetle and pest Tribolium castaneum.</title>
        <authorList>
            <consortium name="Tribolium Genome Sequencing Consortium"/>
            <person name="Richards S."/>
            <person name="Gibbs R.A."/>
            <person name="Weinstock G.M."/>
            <person name="Brown S.J."/>
            <person name="Denell R."/>
            <person name="Beeman R.W."/>
            <person name="Gibbs R."/>
            <person name="Beeman R.W."/>
            <person name="Brown S.J."/>
            <person name="Bucher G."/>
            <person name="Friedrich M."/>
            <person name="Grimmelikhuijzen C.J."/>
            <person name="Klingler M."/>
            <person name="Lorenzen M."/>
            <person name="Richards S."/>
            <person name="Roth S."/>
            <person name="Schroder R."/>
            <person name="Tautz D."/>
            <person name="Zdobnov E.M."/>
            <person name="Muzny D."/>
            <person name="Gibbs R.A."/>
            <person name="Weinstock G.M."/>
            <person name="Attaway T."/>
            <person name="Bell S."/>
            <person name="Buhay C.J."/>
            <person name="Chandrabose M.N."/>
            <person name="Chavez D."/>
            <person name="Clerk-Blankenburg K.P."/>
            <person name="Cree A."/>
            <person name="Dao M."/>
            <person name="Davis C."/>
            <person name="Chacko J."/>
            <person name="Dinh H."/>
            <person name="Dugan-Rocha S."/>
            <person name="Fowler G."/>
            <person name="Garner T.T."/>
            <person name="Garnes J."/>
            <person name="Gnirke A."/>
            <person name="Hawes A."/>
            <person name="Hernandez J."/>
            <person name="Hines S."/>
            <person name="Holder M."/>
            <person name="Hume J."/>
            <person name="Jhangiani S.N."/>
            <person name="Joshi V."/>
            <person name="Khan Z.M."/>
            <person name="Jackson L."/>
            <person name="Kovar C."/>
            <person name="Kowis A."/>
            <person name="Lee S."/>
            <person name="Lewis L.R."/>
            <person name="Margolis J."/>
            <person name="Morgan M."/>
            <person name="Nazareth L.V."/>
            <person name="Nguyen N."/>
            <person name="Okwuonu G."/>
            <person name="Parker D."/>
            <person name="Richards S."/>
            <person name="Ruiz S.J."/>
            <person name="Santibanez J."/>
            <person name="Savard J."/>
            <person name="Scherer S.E."/>
            <person name="Schneider B."/>
            <person name="Sodergren E."/>
            <person name="Tautz D."/>
            <person name="Vattahil S."/>
            <person name="Villasana D."/>
            <person name="White C.S."/>
            <person name="Wright R."/>
            <person name="Park Y."/>
            <person name="Beeman R.W."/>
            <person name="Lord J."/>
            <person name="Oppert B."/>
            <person name="Lorenzen M."/>
            <person name="Brown S."/>
            <person name="Wang L."/>
            <person name="Savard J."/>
            <person name="Tautz D."/>
            <person name="Richards S."/>
            <person name="Weinstock G."/>
            <person name="Gibbs R.A."/>
            <person name="Liu Y."/>
            <person name="Worley K."/>
            <person name="Weinstock G."/>
            <person name="Elsik C.G."/>
            <person name="Reese J.T."/>
            <person name="Elhaik E."/>
            <person name="Landan G."/>
            <person name="Graur D."/>
            <person name="Arensburger P."/>
            <person name="Atkinson P."/>
            <person name="Beeman R.W."/>
            <person name="Beidler J."/>
            <person name="Brown S.J."/>
            <person name="Demuth J.P."/>
            <person name="Drury D.W."/>
            <person name="Du Y.Z."/>
            <person name="Fujiwara H."/>
            <person name="Lorenzen M."/>
            <person name="Maselli V."/>
            <person name="Osanai M."/>
            <person name="Park Y."/>
            <person name="Robertson H.M."/>
            <person name="Tu Z."/>
            <person name="Wang J.J."/>
            <person name="Wang S."/>
            <person name="Richards S."/>
            <person name="Song H."/>
            <person name="Zhang L."/>
            <person name="Sodergren E."/>
            <person name="Werner D."/>
            <person name="Stanke M."/>
            <person name="Morgenstern B."/>
            <person name="Solovyev V."/>
            <person name="Kosarev P."/>
            <person name="Brown G."/>
            <person name="Chen H.C."/>
            <person name="Ermolaeva O."/>
            <person name="Hlavina W."/>
            <person name="Kapustin Y."/>
            <person name="Kiryutin B."/>
            <person name="Kitts P."/>
            <person name="Maglott D."/>
            <person name="Pruitt K."/>
            <person name="Sapojnikov V."/>
            <person name="Souvorov A."/>
            <person name="Mackey A.J."/>
            <person name="Waterhouse R.M."/>
            <person name="Wyder S."/>
            <person name="Zdobnov E.M."/>
            <person name="Zdobnov E.M."/>
            <person name="Wyder S."/>
            <person name="Kriventseva E.V."/>
            <person name="Kadowaki T."/>
            <person name="Bork P."/>
            <person name="Aranda M."/>
            <person name="Bao R."/>
            <person name="Beermann A."/>
            <person name="Berns N."/>
            <person name="Bolognesi R."/>
            <person name="Bonneton F."/>
            <person name="Bopp D."/>
            <person name="Brown S.J."/>
            <person name="Bucher G."/>
            <person name="Butts T."/>
            <person name="Chaumot A."/>
            <person name="Denell R.E."/>
            <person name="Ferrier D.E."/>
            <person name="Friedrich M."/>
            <person name="Gordon C.M."/>
            <person name="Jindra M."/>
            <person name="Klingler M."/>
            <person name="Lan Q."/>
            <person name="Lattorff H.M."/>
            <person name="Laudet V."/>
            <person name="von Levetsow C."/>
            <person name="Liu Z."/>
            <person name="Lutz R."/>
            <person name="Lynch J.A."/>
            <person name="da Fonseca R.N."/>
            <person name="Posnien N."/>
            <person name="Reuter R."/>
            <person name="Roth S."/>
            <person name="Savard J."/>
            <person name="Schinko J.B."/>
            <person name="Schmitt C."/>
            <person name="Schoppmeier M."/>
            <person name="Schroder R."/>
            <person name="Shippy T.D."/>
            <person name="Simonnet F."/>
            <person name="Marques-Souza H."/>
            <person name="Tautz D."/>
            <person name="Tomoyasu Y."/>
            <person name="Trauner J."/>
            <person name="Van der Zee M."/>
            <person name="Vervoort M."/>
            <person name="Wittkopp N."/>
            <person name="Wimmer E.A."/>
            <person name="Yang X."/>
            <person name="Jones A.K."/>
            <person name="Sattelle D.B."/>
            <person name="Ebert P.R."/>
            <person name="Nelson D."/>
            <person name="Scott J.G."/>
            <person name="Beeman R.W."/>
            <person name="Muthukrishnan S."/>
            <person name="Kramer K.J."/>
            <person name="Arakane Y."/>
            <person name="Beeman R.W."/>
            <person name="Zhu Q."/>
            <person name="Hogenkamp D."/>
            <person name="Dixit R."/>
            <person name="Oppert B."/>
            <person name="Jiang H."/>
            <person name="Zou Z."/>
            <person name="Marshall J."/>
            <person name="Elpidina E."/>
            <person name="Vinokurov K."/>
            <person name="Oppert C."/>
            <person name="Zou Z."/>
            <person name="Evans J."/>
            <person name="Lu Z."/>
            <person name="Zhao P."/>
            <person name="Sumathipala N."/>
            <person name="Altincicek B."/>
            <person name="Vilcinskas A."/>
            <person name="Williams M."/>
            <person name="Hultmark D."/>
            <person name="Hetru C."/>
            <person name="Jiang H."/>
            <person name="Grimmelikhuijzen C.J."/>
            <person name="Hauser F."/>
            <person name="Cazzamali G."/>
            <person name="Williamson M."/>
            <person name="Park Y."/>
            <person name="Li B."/>
            <person name="Tanaka Y."/>
            <person name="Predel R."/>
            <person name="Neupert S."/>
            <person name="Schachtner J."/>
            <person name="Verleyen P."/>
            <person name="Raible F."/>
            <person name="Bork P."/>
            <person name="Friedrich M."/>
            <person name="Walden K.K."/>
            <person name="Robertson H.M."/>
            <person name="Angeli S."/>
            <person name="Foret S."/>
            <person name="Bucher G."/>
            <person name="Schuetz S."/>
            <person name="Maleszka R."/>
            <person name="Wimmer E.A."/>
            <person name="Beeman R.W."/>
            <person name="Lorenzen M."/>
            <person name="Tomoyasu Y."/>
            <person name="Miller S.C."/>
            <person name="Grossmann D."/>
            <person name="Bucher G."/>
        </authorList>
    </citation>
    <scope>NUCLEOTIDE SEQUENCE [LARGE SCALE GENOMIC DNA]</scope>
    <source>
        <strain evidence="1 2">Georgia GA2</strain>
    </source>
</reference>
<dbReference type="AlphaFoldDB" id="D6X0A0"/>
<keyword evidence="2" id="KW-1185">Reference proteome</keyword>
<evidence type="ECO:0000313" key="1">
    <source>
        <dbReference type="EMBL" id="EFA09606.1"/>
    </source>
</evidence>
<dbReference type="HOGENOM" id="CLU_1733851_0_0_1"/>
<proteinExistence type="predicted"/>
<dbReference type="InParanoid" id="D6X0A0"/>
<name>D6X0A0_TRICA</name>
<organism evidence="1 2">
    <name type="scientific">Tribolium castaneum</name>
    <name type="common">Red flour beetle</name>
    <dbReference type="NCBI Taxonomy" id="7070"/>
    <lineage>
        <taxon>Eukaryota</taxon>
        <taxon>Metazoa</taxon>
        <taxon>Ecdysozoa</taxon>
        <taxon>Arthropoda</taxon>
        <taxon>Hexapoda</taxon>
        <taxon>Insecta</taxon>
        <taxon>Pterygota</taxon>
        <taxon>Neoptera</taxon>
        <taxon>Endopterygota</taxon>
        <taxon>Coleoptera</taxon>
        <taxon>Polyphaga</taxon>
        <taxon>Cucujiformia</taxon>
        <taxon>Tenebrionidae</taxon>
        <taxon>Tenebrionidae incertae sedis</taxon>
        <taxon>Tribolium</taxon>
    </lineage>
</organism>
<dbReference type="Proteomes" id="UP000007266">
    <property type="component" value="Linkage group 9"/>
</dbReference>
<dbReference type="EMBL" id="KQ971372">
    <property type="protein sequence ID" value="EFA09606.1"/>
    <property type="molecule type" value="Genomic_DNA"/>
</dbReference>
<protein>
    <submittedName>
        <fullName evidence="1">Uncharacterized protein</fullName>
    </submittedName>
</protein>
<evidence type="ECO:0000313" key="2">
    <source>
        <dbReference type="Proteomes" id="UP000007266"/>
    </source>
</evidence>